<accession>A0A9W7MK40</accession>
<evidence type="ECO:0000313" key="1">
    <source>
        <dbReference type="EMBL" id="GMJ07658.1"/>
    </source>
</evidence>
<dbReference type="InterPro" id="IPR008480">
    <property type="entry name" value="DUF761_pln"/>
</dbReference>
<evidence type="ECO:0000313" key="2">
    <source>
        <dbReference type="Proteomes" id="UP001165190"/>
    </source>
</evidence>
<dbReference type="AlphaFoldDB" id="A0A9W7MK40"/>
<organism evidence="1 2">
    <name type="scientific">Hibiscus trionum</name>
    <name type="common">Flower of an hour</name>
    <dbReference type="NCBI Taxonomy" id="183268"/>
    <lineage>
        <taxon>Eukaryota</taxon>
        <taxon>Viridiplantae</taxon>
        <taxon>Streptophyta</taxon>
        <taxon>Embryophyta</taxon>
        <taxon>Tracheophyta</taxon>
        <taxon>Spermatophyta</taxon>
        <taxon>Magnoliopsida</taxon>
        <taxon>eudicotyledons</taxon>
        <taxon>Gunneridae</taxon>
        <taxon>Pentapetalae</taxon>
        <taxon>rosids</taxon>
        <taxon>malvids</taxon>
        <taxon>Malvales</taxon>
        <taxon>Malvaceae</taxon>
        <taxon>Malvoideae</taxon>
        <taxon>Hibiscus</taxon>
    </lineage>
</organism>
<dbReference type="EMBL" id="BSYR01000048">
    <property type="protein sequence ID" value="GMJ07658.1"/>
    <property type="molecule type" value="Genomic_DNA"/>
</dbReference>
<dbReference type="Pfam" id="PF05553">
    <property type="entry name" value="DUF761"/>
    <property type="match status" value="1"/>
</dbReference>
<proteinExistence type="predicted"/>
<dbReference type="PANTHER" id="PTHR33265">
    <property type="entry name" value="AVR9/CF-9 RAPIDLY ELICITED PROTEIN-RELATED"/>
    <property type="match status" value="1"/>
</dbReference>
<dbReference type="OrthoDB" id="696337at2759"/>
<comment type="caution">
    <text evidence="1">The sequence shown here is derived from an EMBL/GenBank/DDBJ whole genome shotgun (WGS) entry which is preliminary data.</text>
</comment>
<keyword evidence="2" id="KW-1185">Reference proteome</keyword>
<dbReference type="Proteomes" id="UP001165190">
    <property type="component" value="Unassembled WGS sequence"/>
</dbReference>
<reference evidence="1" key="1">
    <citation type="submission" date="2023-05" db="EMBL/GenBank/DDBJ databases">
        <title>Genome and transcriptome analyses reveal genes involved in the formation of fine ridges on petal epidermal cells in Hibiscus trionum.</title>
        <authorList>
            <person name="Koshimizu S."/>
            <person name="Masuda S."/>
            <person name="Ishii T."/>
            <person name="Shirasu K."/>
            <person name="Hoshino A."/>
            <person name="Arita M."/>
        </authorList>
    </citation>
    <scope>NUCLEOTIDE SEQUENCE</scope>
    <source>
        <strain evidence="1">Hamamatsu line</strain>
    </source>
</reference>
<gene>
    <name evidence="1" type="ORF">HRI_004435000</name>
</gene>
<name>A0A9W7MK40_HIBTR</name>
<sequence>MEPNPPFFTKKLSELARLSFFMVRKGFSKGKLVLDDLQFLMKRGKVMGQALSEASLSCMSRDVQLSFVFPMEYEFSCRTSPSHRPYVPLHRQKRKPGRYGYYAARSQTRDGVGFGGCREAGHYESPLPKALVIPKGRRGKKISRESPLVLKDRREDDEYRVDEAAEEFIQSFYTQLRLQKWLAVMDPADY</sequence>
<protein>
    <submittedName>
        <fullName evidence="1">Uncharacterized protein</fullName>
    </submittedName>
</protein>
<dbReference type="PANTHER" id="PTHR33265:SF28">
    <property type="entry name" value="DUF761 DOMAIN-CONTAINING PROTEIN"/>
    <property type="match status" value="1"/>
</dbReference>